<proteinExistence type="predicted"/>
<feature type="domain" description="Protein kinase" evidence="2">
    <location>
        <begin position="1"/>
        <end position="113"/>
    </location>
</feature>
<keyword evidence="1" id="KW-0732">Signal</keyword>
<dbReference type="InterPro" id="IPR001245">
    <property type="entry name" value="Ser-Thr/Tyr_kinase_cat_dom"/>
</dbReference>
<dbReference type="InterPro" id="IPR011009">
    <property type="entry name" value="Kinase-like_dom_sf"/>
</dbReference>
<protein>
    <submittedName>
        <fullName evidence="4 5">Serine/threonine-protein kinase GRIK2-like isoform X1</fullName>
    </submittedName>
</protein>
<evidence type="ECO:0000313" key="4">
    <source>
        <dbReference type="RefSeq" id="XP_071922334.1"/>
    </source>
</evidence>
<accession>A0ABM4VS29</accession>
<dbReference type="RefSeq" id="XP_071922334.1">
    <property type="nucleotide sequence ID" value="XM_072066233.1"/>
</dbReference>
<keyword evidence="3" id="KW-1185">Reference proteome</keyword>
<dbReference type="Gene3D" id="1.10.510.10">
    <property type="entry name" value="Transferase(Phosphotransferase) domain 1"/>
    <property type="match status" value="1"/>
</dbReference>
<name>A0ABM4VS29_COFAR</name>
<dbReference type="RefSeq" id="XP_071922335.1">
    <property type="nucleotide sequence ID" value="XM_072066234.1"/>
</dbReference>
<sequence>MPITFAASFCFGNFSCASVLPLVAPLYIENVVHGDITTDNLLVAASGIVKIGDFSVNQVVKIVNNPLYIPNGMNPLLKNLIEGFFYKASLCFGNFSCASVLPLVAPLYIEENS</sequence>
<dbReference type="Proteomes" id="UP001652660">
    <property type="component" value="Chromosome 9e"/>
</dbReference>
<gene>
    <name evidence="4 5 6" type="primary">LOC140014795</name>
</gene>
<reference evidence="4 5" key="1">
    <citation type="submission" date="2025-05" db="UniProtKB">
        <authorList>
            <consortium name="RefSeq"/>
        </authorList>
    </citation>
    <scope>IDENTIFICATION</scope>
    <source>
        <tissue evidence="4 5">Leaves</tissue>
    </source>
</reference>
<feature type="chain" id="PRO_5045027495" evidence="1">
    <location>
        <begin position="18"/>
        <end position="113"/>
    </location>
</feature>
<dbReference type="GeneID" id="140014795"/>
<dbReference type="PROSITE" id="PS50011">
    <property type="entry name" value="PROTEIN_KINASE_DOM"/>
    <property type="match status" value="1"/>
</dbReference>
<organism evidence="3 6">
    <name type="scientific">Coffea arabica</name>
    <name type="common">Arabian coffee</name>
    <dbReference type="NCBI Taxonomy" id="13443"/>
    <lineage>
        <taxon>Eukaryota</taxon>
        <taxon>Viridiplantae</taxon>
        <taxon>Streptophyta</taxon>
        <taxon>Embryophyta</taxon>
        <taxon>Tracheophyta</taxon>
        <taxon>Spermatophyta</taxon>
        <taxon>Magnoliopsida</taxon>
        <taxon>eudicotyledons</taxon>
        <taxon>Gunneridae</taxon>
        <taxon>Pentapetalae</taxon>
        <taxon>asterids</taxon>
        <taxon>lamiids</taxon>
        <taxon>Gentianales</taxon>
        <taxon>Rubiaceae</taxon>
        <taxon>Ixoroideae</taxon>
        <taxon>Gardenieae complex</taxon>
        <taxon>Bertiereae - Coffeeae clade</taxon>
        <taxon>Coffeeae</taxon>
        <taxon>Coffea</taxon>
    </lineage>
</organism>
<evidence type="ECO:0000256" key="1">
    <source>
        <dbReference type="SAM" id="SignalP"/>
    </source>
</evidence>
<evidence type="ECO:0000313" key="5">
    <source>
        <dbReference type="RefSeq" id="XP_071922335.1"/>
    </source>
</evidence>
<evidence type="ECO:0000313" key="3">
    <source>
        <dbReference type="Proteomes" id="UP001652660"/>
    </source>
</evidence>
<feature type="signal peptide" evidence="1">
    <location>
        <begin position="1"/>
        <end position="17"/>
    </location>
</feature>
<dbReference type="InterPro" id="IPR008266">
    <property type="entry name" value="Tyr_kinase_AS"/>
</dbReference>
<dbReference type="RefSeq" id="XP_071922336.1">
    <property type="nucleotide sequence ID" value="XM_072066235.1"/>
</dbReference>
<dbReference type="Pfam" id="PF07714">
    <property type="entry name" value="PK_Tyr_Ser-Thr"/>
    <property type="match status" value="1"/>
</dbReference>
<evidence type="ECO:0000313" key="6">
    <source>
        <dbReference type="RefSeq" id="XP_071922336.1"/>
    </source>
</evidence>
<dbReference type="InterPro" id="IPR000719">
    <property type="entry name" value="Prot_kinase_dom"/>
</dbReference>
<dbReference type="PROSITE" id="PS00109">
    <property type="entry name" value="PROTEIN_KINASE_TYR"/>
    <property type="match status" value="1"/>
</dbReference>
<evidence type="ECO:0000259" key="2">
    <source>
        <dbReference type="PROSITE" id="PS50011"/>
    </source>
</evidence>
<dbReference type="SUPFAM" id="SSF56112">
    <property type="entry name" value="Protein kinase-like (PK-like)"/>
    <property type="match status" value="1"/>
</dbReference>